<evidence type="ECO:0000313" key="1">
    <source>
        <dbReference type="EMBL" id="BDR56315.1"/>
    </source>
</evidence>
<dbReference type="InterPro" id="IPR023164">
    <property type="entry name" value="YqgQ-like_sf"/>
</dbReference>
<name>A0AAU9D201_9LACO</name>
<gene>
    <name evidence="1" type="ORF">KIMC2_08770</name>
</gene>
<evidence type="ECO:0000313" key="2">
    <source>
        <dbReference type="Proteomes" id="UP001321804"/>
    </source>
</evidence>
<proteinExistence type="predicted"/>
<accession>A0AAU9D201</accession>
<dbReference type="RefSeq" id="WP_317698224.1">
    <property type="nucleotide sequence ID" value="NZ_AP026801.1"/>
</dbReference>
<dbReference type="Proteomes" id="UP001321804">
    <property type="component" value="Chromosome"/>
</dbReference>
<evidence type="ECO:0008006" key="3">
    <source>
        <dbReference type="Google" id="ProtNLM"/>
    </source>
</evidence>
<dbReference type="Pfam" id="PF06014">
    <property type="entry name" value="YqgQ-like"/>
    <property type="match status" value="1"/>
</dbReference>
<protein>
    <recommendedName>
        <fullName evidence="3">DUF910 domain-containing protein</fullName>
    </recommendedName>
</protein>
<dbReference type="KEGG" id="xak:KIMC2_08770"/>
<dbReference type="SUPFAM" id="SSF158379">
    <property type="entry name" value="YqgQ-like"/>
    <property type="match status" value="1"/>
</dbReference>
<keyword evidence="2" id="KW-1185">Reference proteome</keyword>
<dbReference type="AlphaFoldDB" id="A0AAU9D201"/>
<sequence length="72" mass="8659">MFDVDKIKHYYNVLDLLKEFNIYIHLGSRLDDLELTEVELNRLYRAKLIDKKIYVRAMTIVEGEVRKEKGNE</sequence>
<organism evidence="1 2">
    <name type="scientific">Xylocopilactobacillus apis</name>
    <dbReference type="NCBI Taxonomy" id="2932183"/>
    <lineage>
        <taxon>Bacteria</taxon>
        <taxon>Bacillati</taxon>
        <taxon>Bacillota</taxon>
        <taxon>Bacilli</taxon>
        <taxon>Lactobacillales</taxon>
        <taxon>Lactobacillaceae</taxon>
        <taxon>Xylocopilactobacillus</taxon>
    </lineage>
</organism>
<dbReference type="InterPro" id="IPR009256">
    <property type="entry name" value="YqgQ-like"/>
</dbReference>
<reference evidence="1 2" key="1">
    <citation type="journal article" date="2023" name="Microbiol. Spectr.">
        <title>Symbiosis of Carpenter Bees with Uncharacterized Lactic Acid Bacteria Showing NAD Auxotrophy.</title>
        <authorList>
            <person name="Kawasaki S."/>
            <person name="Ozawa K."/>
            <person name="Mori T."/>
            <person name="Yamamoto A."/>
            <person name="Ito M."/>
            <person name="Ohkuma M."/>
            <person name="Sakamoto M."/>
            <person name="Matsutani M."/>
        </authorList>
    </citation>
    <scope>NUCLEOTIDE SEQUENCE [LARGE SCALE GENOMIC DNA]</scope>
    <source>
        <strain evidence="1 2">KimC2</strain>
    </source>
</reference>
<dbReference type="Gene3D" id="1.10.287.760">
    <property type="entry name" value="YqgQ-like"/>
    <property type="match status" value="1"/>
</dbReference>
<dbReference type="EMBL" id="AP026801">
    <property type="protein sequence ID" value="BDR56315.1"/>
    <property type="molecule type" value="Genomic_DNA"/>
</dbReference>